<dbReference type="PANTHER" id="PTHR34614:SF2">
    <property type="entry name" value="TRANSPOSASE IS4-LIKE DOMAIN-CONTAINING PROTEIN"/>
    <property type="match status" value="1"/>
</dbReference>
<dbReference type="Pfam" id="PF01609">
    <property type="entry name" value="DDE_Tnp_1"/>
    <property type="match status" value="1"/>
</dbReference>
<dbReference type="RefSeq" id="WP_338536868.1">
    <property type="nucleotide sequence ID" value="NZ_AP028654.1"/>
</dbReference>
<protein>
    <recommendedName>
        <fullName evidence="1">Transposase IS4-like domain-containing protein</fullName>
    </recommendedName>
</protein>
<dbReference type="SUPFAM" id="SSF53098">
    <property type="entry name" value="Ribonuclease H-like"/>
    <property type="match status" value="1"/>
</dbReference>
<dbReference type="GO" id="GO:0004803">
    <property type="term" value="F:transposase activity"/>
    <property type="evidence" value="ECO:0007669"/>
    <property type="project" value="InterPro"/>
</dbReference>
<dbReference type="NCBIfam" id="NF033559">
    <property type="entry name" value="transpos_IS1634"/>
    <property type="match status" value="1"/>
</dbReference>
<name>A0AAU9E2C0_9FIRM</name>
<organism evidence="2 3">
    <name type="scientific">Helicovermis profundi</name>
    <dbReference type="NCBI Taxonomy" id="3065157"/>
    <lineage>
        <taxon>Bacteria</taxon>
        <taxon>Bacillati</taxon>
        <taxon>Bacillota</taxon>
        <taxon>Clostridia</taxon>
        <taxon>Helicovermis</taxon>
    </lineage>
</organism>
<evidence type="ECO:0000313" key="2">
    <source>
        <dbReference type="EMBL" id="BEP28556.1"/>
    </source>
</evidence>
<gene>
    <name evidence="2" type="ORF">HLPR_08870</name>
</gene>
<keyword evidence="3" id="KW-1185">Reference proteome</keyword>
<accession>A0AAU9E2C0</accession>
<dbReference type="PANTHER" id="PTHR34614">
    <property type="match status" value="1"/>
</dbReference>
<reference evidence="2 3" key="1">
    <citation type="submission" date="2023-08" db="EMBL/GenBank/DDBJ databases">
        <title>Helicovermis profunda gen. nov., sp. nov., a novel mesophilic, fermentative bacterium within the Bacillota from a deep-sea hydrothermal vent chimney.</title>
        <authorList>
            <person name="Miyazaki U."/>
            <person name="Mizutani D."/>
            <person name="Hashimoto Y."/>
            <person name="Tame A."/>
            <person name="Sawayama S."/>
            <person name="Miyazaki J."/>
            <person name="Takai K."/>
            <person name="Nakagawa S."/>
        </authorList>
    </citation>
    <scope>NUCLEOTIDE SEQUENCE [LARGE SCALE GENOMIC DNA]</scope>
    <source>
        <strain evidence="2 3">S502</strain>
    </source>
</reference>
<feature type="domain" description="Transposase IS4-like" evidence="1">
    <location>
        <begin position="277"/>
        <end position="540"/>
    </location>
</feature>
<dbReference type="GO" id="GO:0006313">
    <property type="term" value="P:DNA transposition"/>
    <property type="evidence" value="ECO:0007669"/>
    <property type="project" value="InterPro"/>
</dbReference>
<proteinExistence type="predicted"/>
<dbReference type="Proteomes" id="UP001321786">
    <property type="component" value="Chromosome"/>
</dbReference>
<dbReference type="InterPro" id="IPR002559">
    <property type="entry name" value="Transposase_11"/>
</dbReference>
<dbReference type="EMBL" id="AP028654">
    <property type="protein sequence ID" value="BEP28556.1"/>
    <property type="molecule type" value="Genomic_DNA"/>
</dbReference>
<dbReference type="InterPro" id="IPR047654">
    <property type="entry name" value="IS1634_transpos"/>
</dbReference>
<sequence>MYVSKSKSRNGKYYISIAKGIRDPETKKSKKIMIKSYGSHDLNSKEGKKALAKAEVDLKEMIRFEKEAKGFKSFKDFIANQKLSLNNKNIGYLPYLSIFNELKLPRFFNKLTKDSKLEYNFSDMMFYQILGRLFNPASKHEVAKRKDDFLYDFSFINNDNIYSSLDVFSGFNKHKSKELSEKCTVINDMNALISTVDDEVKKILESNINNTLQEIDVLTESYDENFKLTENKLFKHLNKTIDKIIPERNMSFALYDCTTYYFESFIEDELRERGMSKDNKRNETQVVMGLLIDSDGIPISYKLFRGNEHELHTMEKVIDDVLHNYKIKDIVIVADRGLNSKKNLKMIRDKGLNYIVGSKSSSVPDKIKKTKFDQTWNITSGKDSKYRSGYITAIRTASHEGENYKELVIKKYSDLYKEREMIKQKKTIEKAQKNLKDFTKNATAKSKSRYYKATENPKEKILVEIDEGKISAERENFGYFYIVTNKLAMDPVSIMKAYRSLYKIEESFRILKTNIEARPVYHFKSRRIRSHFLVCYVALVLQRLLEYKLKKVEIKLSTHEIINGLSNFKLAEIDYGIDKLYMISDKLLKSDINKNIFKFKDSITFKDTISKIINKM</sequence>
<dbReference type="KEGG" id="hprf:HLPR_08870"/>
<dbReference type="InterPro" id="IPR012337">
    <property type="entry name" value="RNaseH-like_sf"/>
</dbReference>
<dbReference type="GO" id="GO:0003677">
    <property type="term" value="F:DNA binding"/>
    <property type="evidence" value="ECO:0007669"/>
    <property type="project" value="InterPro"/>
</dbReference>
<dbReference type="AlphaFoldDB" id="A0AAU9E2C0"/>
<evidence type="ECO:0000313" key="3">
    <source>
        <dbReference type="Proteomes" id="UP001321786"/>
    </source>
</evidence>
<evidence type="ECO:0000259" key="1">
    <source>
        <dbReference type="Pfam" id="PF01609"/>
    </source>
</evidence>